<dbReference type="InterPro" id="IPR020806">
    <property type="entry name" value="PKS_PP-bd"/>
</dbReference>
<dbReference type="InterPro" id="IPR042099">
    <property type="entry name" value="ANL_N_sf"/>
</dbReference>
<dbReference type="InterPro" id="IPR020845">
    <property type="entry name" value="AMP-binding_CS"/>
</dbReference>
<keyword evidence="8" id="KW-1185">Reference proteome</keyword>
<dbReference type="RefSeq" id="WP_186654440.1">
    <property type="nucleotide sequence ID" value="NZ_JABWQV010000014.1"/>
</dbReference>
<dbReference type="Pfam" id="PF00668">
    <property type="entry name" value="Condensation"/>
    <property type="match status" value="4"/>
</dbReference>
<sequence>MNNIEDIYSLSPTQHGLLFHSVYEPDSRVYYQQLSLDMNGPLQLSAFRGAWQALMQRHAVLRSAFLWEELDDAYQVVQQDVELPLTELDWQDRAEPQAALEQLALEQRAQPLELNDSPLMRVCLVRLAPERWHLIWTFHHILMDGWSVGIAVQEWLALYYELAHGRPANLAPTRPYRDYIAWLAEQDMAATESFWREQLQDVSEPTPLPTFAVRQPAPAGAPFAERESLLSASETEQLAHFARQHDLTINTLIQGAWALLLGQHAGRDDVVYGVTVAGRPENLAAVDSTVGLFINTLPLRVQWADEPTLVDWLQHLQQANSDLRHHAYLPLGKLKSMTRIAAEQALFDSILVFENFPVTDALNQDTGGLSFSAPSSDQQADGITLTQGRNHFPLALIVVPDKQLHYLISYDRSRFSDAEVAVLSAQLRAILLAMTAHAQCRVSELEWLSPEERQQLLVQGRGVQLPVPPACLHQRFEQQVAAHPQQLAVRDRQSALTYRELDQQANRLSQYLRAQGIGHDSVVALALERSAEFVIALLATLKAGAAYLPLDLKQPAGRLADVLVDSRAALLIGAAASPLLKGLVEHTPTLWLAEQADAIASQPDTPPAVVHSPTDAAYVIYTSGSTGTPKGVVVEHQSIVDYLTAVHAVLNPPPAARYGLLSSVAADLGHTQLFGALCSGASLLLVDEDSGFSPLALAELFVQHPVDVLKITPSHLAGLLQALPDARLLPRALLVFGGDALSPALLEQVNRLAPGLRVFNHYGPSEATVGAIATELPAGLRSIALGRPLPNRQLQVVDANGRLVPTGVSGELLINGALARGYLHRPDLTAERFHLDADQQRWYRTGDRVRWQVDGQLAFLGRVDSQVKIRGNRLELGEVEAQLKRLSPLIEQALVRAVELDGSLRLVAYLVASQSLSATKLRNDLSARVPDYMVPAHFITLDELPLTRNGKVDVQRLPLPQKPTDDSATHVAPRNEVETQLAAIWQDVLKLERVGVHDNFFALGGDSIINLQIIARANQQGLKLTPRQLFENRTIADIARVLGADASHGVAHAIADGYELPLAAGQLARLQQGPLHATWRCVALTQAIDSELLSQAIAALQQHHQALRLALKALPEGQWQQRVLVAAKAPVIATEKLEACAPAQLQALAQAGVDALELDAGQTLHARLLEVDGKHGLLLAAHPLCLDEASWSLLLTDLNLALAQLRYQRPVRLSYTGGDFTQWTRHQQAHAQGDALDDAWEHWLQYAGVETLQLPDSQQPASVVEQALPAATSGELKRLGEVLQLDWHSLLATAVVEQCRELCGNGLVALSVHDARPSAERLPVNAPIAVADLDPARIMGPLALAVPYFLQSEGDSLLQRLQALTAQMRAYPQHGVDYGALRYLSDNTYLQEPLRDLPAASVAIRWLGNLDSHREERGILAQVEAASPATASTCPLTLDAWWQDACLHLRSQGTLAADWAPRLAQRLSDLAGLATAADLRPASQAFALCHKQAATLASEPLDWSNIEDVYPLSSMQQGMLLHTLLQPHSGIYLMQQRYSWDGVLQRPAMEAAWQLFLERHPMMRTAFWWQDDHEPLQCVYRQTPRAFDWQDLRHLDEEQQRLAMDQALEAQRLQGFDMACAPLTHLRVFQLDERRFAVVRSFHHILTDAWCFGLLMEDLLAIYQAIVRQEPVARARLRSFRGYMSWLERHDMAAAHAFWQAEMAGFSEPTPLHVDSPVARPEQAPEQVGDVDQTLSIAQTQRLQQLCQQYQLTPNTWIQGAWALLLSRYSGNRDVLFGVTVAGRPTDLAGVEEMVGLFINSLPLRIDVDPEAPVADWLQALLSHNAQLREHESASLVDIQRCSQVPRGQQLFDSLVVFENAPLDISSVKLDAFSIDIYEDRVHTNFPMTVVLYPGDRLGIRLSYDSMRFCTDTVQRMLGHLVQLLSGMLETPQAPLGSLHMLPEAERRQLQIDCNRSDVDFPLERGYAALFAEQVRNRPQHLAAVCQGQSLTYAELDRRANSVAHALQAAGAGPETLVALFAERGLALLTMMIATLKVGAAFQALDIQQPHARLAELLDLGEAPLLLVCEHASSTLDKVLPQMRQQPTCLIAQALWQGREQPPVTYAHNPDQLAYVIFTSGSTGTPKGVMVEQRGMLNNMFGKVPSLGLGEHDRIAQTASAAFDISVWQFLAAPLFGATVHILPDAQAHDPVALLDAVQEQQLTLLETVPALIRGMLQESQAHHSLASLRWLLPTGEALPPALARDWFARFPAIPLMNAYGPAECSDDVAFYPITEAPSDDCLHMPIGKPTANNQVFVLDSALRLVPVGVPGELCIGGVGVGRGYLRDPQRTREAFVAHPFQADARLYRSGDIGRMRADGVIEYLGRRDQQVKIRGHRIELGEIENRLMQHPAVDSAAVLALPDARGALQLVAWYVLDDTANLGGESAQQVLSAYLGQQLASYMVPARWLALAQLPLNTNGKVDRRALAALGVPQDETAQAQCLAPRTPTEQVLAELWQEILGLETVGVHDDFFAIGGHSLLATQVLSRIRRRLNVNLPLRTLFERGTLEQLAEAVDQQRDAQTETETDGHSEIALAPRNQPLPLSYSQQRLWFLDRFEGPSAAYNMTTTIRLRGALDIAALQGALQAVFERHESLRTAFHLHGDQPCQVISPAPRVDLTPTELSHLDHEEQAQTLQRLIDEQAARPFDLQQAPMLRASLLRLGTDDHVLQLVLHHIATDAWSMGILMQELIVGYQARTSGSTPVLPVLPIQFADYAYWQRSEAQQRLLARAIDYWRRQLDGAPTLIPLPLDQPRPTRPDYQGAALEQRFTPAQAQVLKAYAQQQRATLFMVLLNAFNSLLQRATGIHDFIVGTDLANREHPSLEHLIGFFVNVLPIRARLSEGETFDARLQRLREDCLSAFQHQQVPFDKLVEELQPPRTPGVNPLVQVLFVMQNTPSGNASLPDLEVEHLVSRQESSKFDLAVFVEEDEDQGLNVRWVYRTSVLQEPTIQRLEQGFESLLEQIVSAPGQALDHWSWRLEGGNASTPSLPDSSLDEATARSARKQSKLSKLKQTRATAVSQVAHEQVRTRTLNAGQALPLVIEPLLGDLDPVHWALQAREWINAQLLTHGGLLFRGFNLPDVGAFEQFAQAIEPDLYGTYGDLPKNKSGKNIYHSTPYPEQHMILFHNESSHLPQWPRKQWFYCETPAPRGGCTPIVDCRQVLARLPEDIVARFKALGLLYVRHFTDKLDVRWQDFFKTEQREEVERQCLASGMRWEWLGADNLRIAQHCPAIVEHPETLELSFFNQVQLHHTACLEPEVRSNLISLFGPGHLPRNVYYGDGSVIEDAVMQVIGEAYENCAVRFSWQKGDMVMLDNMLVAHARDPFEGERKICVAMGQMMRREQLTGCLPEAQPALVAEVQA</sequence>
<dbReference type="Gene3D" id="3.30.300.30">
    <property type="match status" value="2"/>
</dbReference>
<keyword evidence="2" id="KW-0596">Phosphopantetheine</keyword>
<evidence type="ECO:0000313" key="7">
    <source>
        <dbReference type="EMBL" id="MBC3346007.1"/>
    </source>
</evidence>
<evidence type="ECO:0000256" key="5">
    <source>
        <dbReference type="SAM" id="MobiDB-lite"/>
    </source>
</evidence>
<comment type="cofactor">
    <cofactor evidence="1">
        <name>pantetheine 4'-phosphate</name>
        <dbReference type="ChEBI" id="CHEBI:47942"/>
    </cofactor>
</comment>
<dbReference type="Pfam" id="PF13193">
    <property type="entry name" value="AMP-binding_C"/>
    <property type="match status" value="2"/>
</dbReference>
<dbReference type="Gene3D" id="3.40.50.980">
    <property type="match status" value="2"/>
</dbReference>
<dbReference type="SMART" id="SM00823">
    <property type="entry name" value="PKS_PP"/>
    <property type="match status" value="2"/>
</dbReference>
<gene>
    <name evidence="7" type="ORF">HU811_05100</name>
</gene>
<name>A0ABR6UNA0_9PSED</name>
<feature type="domain" description="Carrier" evidence="6">
    <location>
        <begin position="972"/>
        <end position="1046"/>
    </location>
</feature>
<dbReference type="Gene3D" id="3.40.50.12780">
    <property type="entry name" value="N-terminal domain of ligase-like"/>
    <property type="match status" value="1"/>
</dbReference>
<dbReference type="InterPro" id="IPR023213">
    <property type="entry name" value="CAT-like_dom_sf"/>
</dbReference>
<dbReference type="NCBIfam" id="TIGR01733">
    <property type="entry name" value="AA-adenyl-dom"/>
    <property type="match status" value="2"/>
</dbReference>
<feature type="region of interest" description="Disordered" evidence="5">
    <location>
        <begin position="2558"/>
        <end position="2579"/>
    </location>
</feature>
<dbReference type="SUPFAM" id="SSF52777">
    <property type="entry name" value="CoA-dependent acyltransferases"/>
    <property type="match status" value="8"/>
</dbReference>
<dbReference type="SUPFAM" id="SSF56801">
    <property type="entry name" value="Acetyl-CoA synthetase-like"/>
    <property type="match status" value="2"/>
</dbReference>
<dbReference type="InterPro" id="IPR006162">
    <property type="entry name" value="Ppantetheine_attach_site"/>
</dbReference>
<dbReference type="Pfam" id="PF00550">
    <property type="entry name" value="PP-binding"/>
    <property type="match status" value="2"/>
</dbReference>
<dbReference type="Pfam" id="PF02668">
    <property type="entry name" value="TauD"/>
    <property type="match status" value="1"/>
</dbReference>
<dbReference type="CDD" id="cd19543">
    <property type="entry name" value="DCL_NRPS"/>
    <property type="match status" value="2"/>
</dbReference>
<dbReference type="InterPro" id="IPR025110">
    <property type="entry name" value="AMP-bd_C"/>
</dbReference>
<proteinExistence type="predicted"/>
<dbReference type="CDD" id="cd05930">
    <property type="entry name" value="A_NRPS"/>
    <property type="match status" value="2"/>
</dbReference>
<dbReference type="InterPro" id="IPR001242">
    <property type="entry name" value="Condensation_dom"/>
</dbReference>
<dbReference type="Gene3D" id="2.30.38.10">
    <property type="entry name" value="Luciferase, Domain 3"/>
    <property type="match status" value="1"/>
</dbReference>
<evidence type="ECO:0000256" key="4">
    <source>
        <dbReference type="ARBA" id="ARBA00023002"/>
    </source>
</evidence>
<evidence type="ECO:0000256" key="3">
    <source>
        <dbReference type="ARBA" id="ARBA00022553"/>
    </source>
</evidence>
<organism evidence="7 8">
    <name type="scientific">Pseudomonas tehranensis</name>
    <dbReference type="NCBI Taxonomy" id="2745502"/>
    <lineage>
        <taxon>Bacteria</taxon>
        <taxon>Pseudomonadati</taxon>
        <taxon>Pseudomonadota</taxon>
        <taxon>Gammaproteobacteria</taxon>
        <taxon>Pseudomonadales</taxon>
        <taxon>Pseudomonadaceae</taxon>
        <taxon>Pseudomonas</taxon>
    </lineage>
</organism>
<feature type="compositionally biased region" description="Basic and acidic residues" evidence="5">
    <location>
        <begin position="2558"/>
        <end position="2572"/>
    </location>
</feature>
<dbReference type="Gene3D" id="3.30.559.30">
    <property type="entry name" value="Nonribosomal peptide synthetase, condensation domain"/>
    <property type="match status" value="4"/>
</dbReference>
<dbReference type="Gene3D" id="3.30.559.10">
    <property type="entry name" value="Chloramphenicol acetyltransferase-like domain"/>
    <property type="match status" value="4"/>
</dbReference>
<dbReference type="PANTHER" id="PTHR45527:SF1">
    <property type="entry name" value="FATTY ACID SYNTHASE"/>
    <property type="match status" value="1"/>
</dbReference>
<dbReference type="InterPro" id="IPR042098">
    <property type="entry name" value="TauD-like_sf"/>
</dbReference>
<reference evidence="7 8" key="1">
    <citation type="journal article" date="2020" name="Microorganisms">
        <title>Reliable Identification of Environmental Pseudomonas Isolates Using the rpoD Gene.</title>
        <authorList>
            <consortium name="The Broad Institute Genome Sequencing Platform"/>
            <person name="Girard L."/>
            <person name="Lood C."/>
            <person name="Rokni-Zadeh H."/>
            <person name="van Noort V."/>
            <person name="Lavigne R."/>
            <person name="De Mot R."/>
        </authorList>
    </citation>
    <scope>NUCLEOTIDE SEQUENCE [LARGE SCALE GENOMIC DNA]</scope>
    <source>
        <strain evidence="7 8">SWRI196</strain>
    </source>
</reference>
<dbReference type="NCBIfam" id="NF003417">
    <property type="entry name" value="PRK04813.1"/>
    <property type="match status" value="2"/>
</dbReference>
<evidence type="ECO:0000313" key="8">
    <source>
        <dbReference type="Proteomes" id="UP000617171"/>
    </source>
</evidence>
<evidence type="ECO:0000259" key="6">
    <source>
        <dbReference type="PROSITE" id="PS50075"/>
    </source>
</evidence>
<comment type="caution">
    <text evidence="7">The sequence shown here is derived from an EMBL/GenBank/DDBJ whole genome shotgun (WGS) entry which is preliminary data.</text>
</comment>
<dbReference type="InterPro" id="IPR036736">
    <property type="entry name" value="ACP-like_sf"/>
</dbReference>
<dbReference type="InterPro" id="IPR009081">
    <property type="entry name" value="PP-bd_ACP"/>
</dbReference>
<dbReference type="SUPFAM" id="SSF47336">
    <property type="entry name" value="ACP-like"/>
    <property type="match status" value="2"/>
</dbReference>
<dbReference type="EMBL" id="JABWQV010000014">
    <property type="protein sequence ID" value="MBC3346007.1"/>
    <property type="molecule type" value="Genomic_DNA"/>
</dbReference>
<dbReference type="Proteomes" id="UP000617171">
    <property type="component" value="Unassembled WGS sequence"/>
</dbReference>
<dbReference type="CDD" id="cd19531">
    <property type="entry name" value="LCL_NRPS-like"/>
    <property type="match status" value="1"/>
</dbReference>
<dbReference type="PROSITE" id="PS50075">
    <property type="entry name" value="CARRIER"/>
    <property type="match status" value="2"/>
</dbReference>
<keyword evidence="4" id="KW-0560">Oxidoreductase</keyword>
<evidence type="ECO:0000256" key="1">
    <source>
        <dbReference type="ARBA" id="ARBA00001957"/>
    </source>
</evidence>
<feature type="domain" description="Carrier" evidence="6">
    <location>
        <begin position="2485"/>
        <end position="2560"/>
    </location>
</feature>
<dbReference type="PROSITE" id="PS00012">
    <property type="entry name" value="PHOSPHOPANTETHEINE"/>
    <property type="match status" value="1"/>
</dbReference>
<dbReference type="InterPro" id="IPR010071">
    <property type="entry name" value="AA_adenyl_dom"/>
</dbReference>
<evidence type="ECO:0000256" key="2">
    <source>
        <dbReference type="ARBA" id="ARBA00022450"/>
    </source>
</evidence>
<accession>A0ABR6UNA0</accession>
<dbReference type="Gene3D" id="1.10.1200.10">
    <property type="entry name" value="ACP-like"/>
    <property type="match status" value="2"/>
</dbReference>
<dbReference type="SUPFAM" id="SSF51197">
    <property type="entry name" value="Clavaminate synthase-like"/>
    <property type="match status" value="1"/>
</dbReference>
<dbReference type="Gene3D" id="3.60.130.10">
    <property type="entry name" value="Clavaminate synthase-like"/>
    <property type="match status" value="1"/>
</dbReference>
<dbReference type="InterPro" id="IPR000873">
    <property type="entry name" value="AMP-dep_synth/lig_dom"/>
</dbReference>
<dbReference type="InterPro" id="IPR003819">
    <property type="entry name" value="TauD/TfdA-like"/>
</dbReference>
<dbReference type="PANTHER" id="PTHR45527">
    <property type="entry name" value="NONRIBOSOMAL PEPTIDE SYNTHETASE"/>
    <property type="match status" value="1"/>
</dbReference>
<dbReference type="Pfam" id="PF00501">
    <property type="entry name" value="AMP-binding"/>
    <property type="match status" value="2"/>
</dbReference>
<protein>
    <submittedName>
        <fullName evidence="7">Amino acid adenylation domain-containing protein</fullName>
    </submittedName>
</protein>
<dbReference type="InterPro" id="IPR045851">
    <property type="entry name" value="AMP-bd_C_sf"/>
</dbReference>
<dbReference type="PROSITE" id="PS00455">
    <property type="entry name" value="AMP_BINDING"/>
    <property type="match status" value="2"/>
</dbReference>
<keyword evidence="3" id="KW-0597">Phosphoprotein</keyword>